<dbReference type="Gene3D" id="2.170.220.10">
    <property type="match status" value="1"/>
</dbReference>
<reference evidence="12" key="1">
    <citation type="journal article" date="2020" name="Stud. Mycol.">
        <title>101 Dothideomycetes genomes: a test case for predicting lifestyles and emergence of pathogens.</title>
        <authorList>
            <person name="Haridas S."/>
            <person name="Albert R."/>
            <person name="Binder M."/>
            <person name="Bloem J."/>
            <person name="Labutti K."/>
            <person name="Salamov A."/>
            <person name="Andreopoulos B."/>
            <person name="Baker S."/>
            <person name="Barry K."/>
            <person name="Bills G."/>
            <person name="Bluhm B."/>
            <person name="Cannon C."/>
            <person name="Castanera R."/>
            <person name="Culley D."/>
            <person name="Daum C."/>
            <person name="Ezra D."/>
            <person name="Gonzalez J."/>
            <person name="Henrissat B."/>
            <person name="Kuo A."/>
            <person name="Liang C."/>
            <person name="Lipzen A."/>
            <person name="Lutzoni F."/>
            <person name="Magnuson J."/>
            <person name="Mondo S."/>
            <person name="Nolan M."/>
            <person name="Ohm R."/>
            <person name="Pangilinan J."/>
            <person name="Park H.-J."/>
            <person name="Ramirez L."/>
            <person name="Alfaro M."/>
            <person name="Sun H."/>
            <person name="Tritt A."/>
            <person name="Yoshinaga Y."/>
            <person name="Zwiers L.-H."/>
            <person name="Turgeon B."/>
            <person name="Goodwin S."/>
            <person name="Spatafora J."/>
            <person name="Crous P."/>
            <person name="Grigoriev I."/>
        </authorList>
    </citation>
    <scope>NUCLEOTIDE SEQUENCE</scope>
    <source>
        <strain evidence="12">CBS 113979</strain>
    </source>
</reference>
<dbReference type="OrthoDB" id="24670at2759"/>
<evidence type="ECO:0000256" key="7">
    <source>
        <dbReference type="ARBA" id="ARBA00023146"/>
    </source>
</evidence>
<evidence type="ECO:0000256" key="6">
    <source>
        <dbReference type="ARBA" id="ARBA00022917"/>
    </source>
</evidence>
<keyword evidence="6 10" id="KW-0648">Protein biosynthesis</keyword>
<dbReference type="SUPFAM" id="SSF52374">
    <property type="entry name" value="Nucleotidylyl transferase"/>
    <property type="match status" value="1"/>
</dbReference>
<evidence type="ECO:0000256" key="8">
    <source>
        <dbReference type="ARBA" id="ARBA00047364"/>
    </source>
</evidence>
<dbReference type="InterPro" id="IPR014758">
    <property type="entry name" value="Met-tRNA_synth"/>
</dbReference>
<dbReference type="GO" id="GO:0004825">
    <property type="term" value="F:methionine-tRNA ligase activity"/>
    <property type="evidence" value="ECO:0007669"/>
    <property type="project" value="UniProtKB-EC"/>
</dbReference>
<keyword evidence="3 10" id="KW-0436">Ligase</keyword>
<dbReference type="InterPro" id="IPR033911">
    <property type="entry name" value="MetRS_core"/>
</dbReference>
<protein>
    <recommendedName>
        <fullName evidence="9">Probable methionine--tRNA ligase, mitochondrial</fullName>
        <ecNumber evidence="2">6.1.1.10</ecNumber>
    </recommendedName>
</protein>
<evidence type="ECO:0000256" key="9">
    <source>
        <dbReference type="ARBA" id="ARBA00068817"/>
    </source>
</evidence>
<dbReference type="PANTHER" id="PTHR43326:SF1">
    <property type="entry name" value="METHIONINE--TRNA LIGASE, MITOCHONDRIAL"/>
    <property type="match status" value="1"/>
</dbReference>
<evidence type="ECO:0000256" key="5">
    <source>
        <dbReference type="ARBA" id="ARBA00022840"/>
    </source>
</evidence>
<dbReference type="InterPro" id="IPR009080">
    <property type="entry name" value="tRNAsynth_Ia_anticodon-bd"/>
</dbReference>
<dbReference type="PANTHER" id="PTHR43326">
    <property type="entry name" value="METHIONYL-TRNA SYNTHETASE"/>
    <property type="match status" value="1"/>
</dbReference>
<dbReference type="CDD" id="cd00814">
    <property type="entry name" value="MetRS_core"/>
    <property type="match status" value="1"/>
</dbReference>
<keyword evidence="7 10" id="KW-0030">Aminoacyl-tRNA synthetase</keyword>
<dbReference type="NCBIfam" id="TIGR00398">
    <property type="entry name" value="metG"/>
    <property type="match status" value="1"/>
</dbReference>
<dbReference type="Gene3D" id="1.10.730.10">
    <property type="entry name" value="Isoleucyl-tRNA Synthetase, Domain 1"/>
    <property type="match status" value="1"/>
</dbReference>
<evidence type="ECO:0000313" key="12">
    <source>
        <dbReference type="EMBL" id="KAF1987765.1"/>
    </source>
</evidence>
<evidence type="ECO:0000256" key="10">
    <source>
        <dbReference type="RuleBase" id="RU363039"/>
    </source>
</evidence>
<dbReference type="PRINTS" id="PR01041">
    <property type="entry name" value="TRNASYNTHMET"/>
</dbReference>
<dbReference type="Pfam" id="PF09334">
    <property type="entry name" value="tRNA-synt_1g"/>
    <property type="match status" value="1"/>
</dbReference>
<evidence type="ECO:0000256" key="1">
    <source>
        <dbReference type="ARBA" id="ARBA00005594"/>
    </source>
</evidence>
<dbReference type="InterPro" id="IPR023457">
    <property type="entry name" value="Met-tRNA_synth_2"/>
</dbReference>
<dbReference type="GO" id="GO:0005524">
    <property type="term" value="F:ATP binding"/>
    <property type="evidence" value="ECO:0007669"/>
    <property type="project" value="UniProtKB-KW"/>
</dbReference>
<evidence type="ECO:0000313" key="13">
    <source>
        <dbReference type="Proteomes" id="UP000800041"/>
    </source>
</evidence>
<name>A0A6G1H3N5_9PEZI</name>
<dbReference type="FunFam" id="2.170.220.10:FF:000001">
    <property type="entry name" value="methionine--tRNA ligase, mitochondrial"/>
    <property type="match status" value="1"/>
</dbReference>
<organism evidence="12 13">
    <name type="scientific">Aulographum hederae CBS 113979</name>
    <dbReference type="NCBI Taxonomy" id="1176131"/>
    <lineage>
        <taxon>Eukaryota</taxon>
        <taxon>Fungi</taxon>
        <taxon>Dikarya</taxon>
        <taxon>Ascomycota</taxon>
        <taxon>Pezizomycotina</taxon>
        <taxon>Dothideomycetes</taxon>
        <taxon>Pleosporomycetidae</taxon>
        <taxon>Aulographales</taxon>
        <taxon>Aulographaceae</taxon>
    </lineage>
</organism>
<keyword evidence="5 10" id="KW-0067">ATP-binding</keyword>
<evidence type="ECO:0000256" key="3">
    <source>
        <dbReference type="ARBA" id="ARBA00022598"/>
    </source>
</evidence>
<evidence type="ECO:0000259" key="11">
    <source>
        <dbReference type="Pfam" id="PF09334"/>
    </source>
</evidence>
<dbReference type="InterPro" id="IPR015413">
    <property type="entry name" value="Methionyl/Leucyl_tRNA_Synth"/>
</dbReference>
<dbReference type="EMBL" id="ML977151">
    <property type="protein sequence ID" value="KAF1987765.1"/>
    <property type="molecule type" value="Genomic_DNA"/>
</dbReference>
<dbReference type="Gene3D" id="3.40.50.620">
    <property type="entry name" value="HUPs"/>
    <property type="match status" value="1"/>
</dbReference>
<dbReference type="AlphaFoldDB" id="A0A6G1H3N5"/>
<accession>A0A6G1H3N5</accession>
<dbReference type="InterPro" id="IPR014729">
    <property type="entry name" value="Rossmann-like_a/b/a_fold"/>
</dbReference>
<proteinExistence type="inferred from homology"/>
<dbReference type="EC" id="6.1.1.10" evidence="2"/>
<dbReference type="GO" id="GO:0006431">
    <property type="term" value="P:methionyl-tRNA aminoacylation"/>
    <property type="evidence" value="ECO:0007669"/>
    <property type="project" value="InterPro"/>
</dbReference>
<dbReference type="GO" id="GO:0005739">
    <property type="term" value="C:mitochondrion"/>
    <property type="evidence" value="ECO:0007669"/>
    <property type="project" value="UniProtKB-ARBA"/>
</dbReference>
<dbReference type="Proteomes" id="UP000800041">
    <property type="component" value="Unassembled WGS sequence"/>
</dbReference>
<keyword evidence="4 10" id="KW-0547">Nucleotide-binding</keyword>
<evidence type="ECO:0000256" key="4">
    <source>
        <dbReference type="ARBA" id="ARBA00022741"/>
    </source>
</evidence>
<gene>
    <name evidence="12" type="ORF">K402DRAFT_420119</name>
</gene>
<comment type="catalytic activity">
    <reaction evidence="8">
        <text>tRNA(Met) + L-methionine + ATP = L-methionyl-tRNA(Met) + AMP + diphosphate</text>
        <dbReference type="Rhea" id="RHEA:13481"/>
        <dbReference type="Rhea" id="RHEA-COMP:9667"/>
        <dbReference type="Rhea" id="RHEA-COMP:9698"/>
        <dbReference type="ChEBI" id="CHEBI:30616"/>
        <dbReference type="ChEBI" id="CHEBI:33019"/>
        <dbReference type="ChEBI" id="CHEBI:57844"/>
        <dbReference type="ChEBI" id="CHEBI:78442"/>
        <dbReference type="ChEBI" id="CHEBI:78530"/>
        <dbReference type="ChEBI" id="CHEBI:456215"/>
        <dbReference type="EC" id="6.1.1.10"/>
    </reaction>
</comment>
<keyword evidence="13" id="KW-1185">Reference proteome</keyword>
<sequence>MTTPIFPHGSQIRPFILALNRKALRVPLWTCSSCRQRLPRTRNYATQHSSKPYYVTTPIFYVNADPHVGHLYTIVLTDILKRWQQLRGREAIICTGTDEHGLKVQQAARKAREPALVFCQKGAAVFKALAARAQVSTDHFIRTTDAKHRDAVEYAWFILQERGYIYTAKHEGWYCVSDETFYPEGSVHLIIEPQTGRKIMASIETGKEVQWTSEENYHFRLSEFKDKLLQFYEQNPEWIVPKSRMKNVVDAVSSGLEDLSISRPSSRLKWGIRVPGDESQTIYVWIDALVNYITEAGYPWSPEAASAGGWPADCQVIGKDIIRFHCIYWPAILMALGVPLPSRVLTHAHWTLGHKKMAKSDGNGVNPFFAIERFGVDAMRFYLAHDGGIEHDADYSNFYIIDRYKHSLQNALGGLTSRICRAKRWNVRNSVEWSQQLKDTEARDQQIHIDQRKQLEHLAQEVNDYINQFDVSGALQRIMKAIYATNKYVQDTEPWAHTVPGEDVPLPNPQVDLPIFLAVEALRIGGILLQPFMPDKARLLLDMIGVDEDKRSFDDAEFGAGGLYGTSKINLGKGQDGSLFPALTSEE</sequence>
<feature type="domain" description="Methionyl/Leucyl tRNA synthetase" evidence="11">
    <location>
        <begin position="53"/>
        <end position="419"/>
    </location>
</feature>
<dbReference type="SUPFAM" id="SSF47323">
    <property type="entry name" value="Anticodon-binding domain of a subclass of class I aminoacyl-tRNA synthetases"/>
    <property type="match status" value="1"/>
</dbReference>
<evidence type="ECO:0000256" key="2">
    <source>
        <dbReference type="ARBA" id="ARBA00012838"/>
    </source>
</evidence>
<comment type="similarity">
    <text evidence="1 10">Belongs to the class-I aminoacyl-tRNA synthetase family.</text>
</comment>